<accession>A0ABR2JU06</accession>
<sequence length="142" mass="16434">MEPSLKPQEVNKSEKKKAKKPVTNVQYSEESHKSFLLGIKNKKKRKEKKAKQMAKEAIRKARADLRNEKKEQREEVVNQLITKQVQLGIKPLSIFLEGPSGPDMQFIQVDPKKNSNEKKGGEEEENEEEEETNEEKQDSKND</sequence>
<feature type="compositionally biased region" description="Basic and acidic residues" evidence="2">
    <location>
        <begin position="110"/>
        <end position="121"/>
    </location>
</feature>
<dbReference type="Proteomes" id="UP001470230">
    <property type="component" value="Unassembled WGS sequence"/>
</dbReference>
<feature type="region of interest" description="Disordered" evidence="2">
    <location>
        <begin position="1"/>
        <end position="31"/>
    </location>
</feature>
<keyword evidence="4" id="KW-1185">Reference proteome</keyword>
<evidence type="ECO:0000313" key="3">
    <source>
        <dbReference type="EMBL" id="KAK8882234.1"/>
    </source>
</evidence>
<comment type="caution">
    <text evidence="3">The sequence shown here is derived from an EMBL/GenBank/DDBJ whole genome shotgun (WGS) entry which is preliminary data.</text>
</comment>
<reference evidence="3 4" key="1">
    <citation type="submission" date="2024-04" db="EMBL/GenBank/DDBJ databases">
        <title>Tritrichomonas musculus Genome.</title>
        <authorList>
            <person name="Alves-Ferreira E."/>
            <person name="Grigg M."/>
            <person name="Lorenzi H."/>
            <person name="Galac M."/>
        </authorList>
    </citation>
    <scope>NUCLEOTIDE SEQUENCE [LARGE SCALE GENOMIC DNA]</scope>
    <source>
        <strain evidence="3 4">EAF2021</strain>
    </source>
</reference>
<dbReference type="Pfam" id="PF09805">
    <property type="entry name" value="Nop25"/>
    <property type="match status" value="1"/>
</dbReference>
<protein>
    <submittedName>
        <fullName evidence="3">Uncharacterized protein</fullName>
    </submittedName>
</protein>
<feature type="coiled-coil region" evidence="1">
    <location>
        <begin position="36"/>
        <end position="82"/>
    </location>
</feature>
<name>A0ABR2JU06_9EUKA</name>
<gene>
    <name evidence="3" type="ORF">M9Y10_044875</name>
</gene>
<keyword evidence="1" id="KW-0175">Coiled coil</keyword>
<feature type="compositionally biased region" description="Acidic residues" evidence="2">
    <location>
        <begin position="122"/>
        <end position="133"/>
    </location>
</feature>
<evidence type="ECO:0000256" key="2">
    <source>
        <dbReference type="SAM" id="MobiDB-lite"/>
    </source>
</evidence>
<evidence type="ECO:0000313" key="4">
    <source>
        <dbReference type="Proteomes" id="UP001470230"/>
    </source>
</evidence>
<feature type="region of interest" description="Disordered" evidence="2">
    <location>
        <begin position="96"/>
        <end position="142"/>
    </location>
</feature>
<proteinExistence type="predicted"/>
<evidence type="ECO:0000256" key="1">
    <source>
        <dbReference type="SAM" id="Coils"/>
    </source>
</evidence>
<dbReference type="EMBL" id="JAPFFF010000009">
    <property type="protein sequence ID" value="KAK8882234.1"/>
    <property type="molecule type" value="Genomic_DNA"/>
</dbReference>
<organism evidence="3 4">
    <name type="scientific">Tritrichomonas musculus</name>
    <dbReference type="NCBI Taxonomy" id="1915356"/>
    <lineage>
        <taxon>Eukaryota</taxon>
        <taxon>Metamonada</taxon>
        <taxon>Parabasalia</taxon>
        <taxon>Tritrichomonadida</taxon>
        <taxon>Tritrichomonadidae</taxon>
        <taxon>Tritrichomonas</taxon>
    </lineage>
</organism>
<dbReference type="InterPro" id="IPR019186">
    <property type="entry name" value="Nucleolar_protein_12"/>
</dbReference>